<keyword evidence="3" id="KW-1185">Reference proteome</keyword>
<sequence>MVLRNVLAAMFLTAVITFPSSESSSVAEDAYPSSFTASMTSCDLDEGGRLSPIRREVYDEGRIIDISHRYHPDMPSWGSDDGLGEFLRLPASIEERLTRQQFRDENPRLTQGHTWMLQGTCTITILMRVSMLTRSTFMFLMWGQI</sequence>
<dbReference type="PANTHER" id="PTHR31118">
    <property type="entry name" value="CYCLASE-LIKE PROTEIN 2"/>
    <property type="match status" value="1"/>
</dbReference>
<name>A0AAU9MHH9_9ASTR</name>
<dbReference type="PANTHER" id="PTHR31118:SF12">
    <property type="entry name" value="CYCLASE-LIKE PROTEIN 2"/>
    <property type="match status" value="1"/>
</dbReference>
<dbReference type="Proteomes" id="UP001157418">
    <property type="component" value="Unassembled WGS sequence"/>
</dbReference>
<feature type="signal peptide" evidence="1">
    <location>
        <begin position="1"/>
        <end position="23"/>
    </location>
</feature>
<evidence type="ECO:0000313" key="3">
    <source>
        <dbReference type="Proteomes" id="UP001157418"/>
    </source>
</evidence>
<feature type="chain" id="PRO_5043897171" evidence="1">
    <location>
        <begin position="24"/>
        <end position="145"/>
    </location>
</feature>
<keyword evidence="1" id="KW-0732">Signal</keyword>
<evidence type="ECO:0000313" key="2">
    <source>
        <dbReference type="EMBL" id="CAH1427344.1"/>
    </source>
</evidence>
<gene>
    <name evidence="2" type="ORF">LVIROSA_LOCUS14357</name>
</gene>
<comment type="caution">
    <text evidence="2">The sequence shown here is derived from an EMBL/GenBank/DDBJ whole genome shotgun (WGS) entry which is preliminary data.</text>
</comment>
<evidence type="ECO:0000256" key="1">
    <source>
        <dbReference type="SAM" id="SignalP"/>
    </source>
</evidence>
<dbReference type="EMBL" id="CAKMRJ010002223">
    <property type="protein sequence ID" value="CAH1427344.1"/>
    <property type="molecule type" value="Genomic_DNA"/>
</dbReference>
<protein>
    <submittedName>
        <fullName evidence="2">Uncharacterized protein</fullName>
    </submittedName>
</protein>
<reference evidence="2 3" key="1">
    <citation type="submission" date="2022-01" db="EMBL/GenBank/DDBJ databases">
        <authorList>
            <person name="Xiong W."/>
            <person name="Schranz E."/>
        </authorList>
    </citation>
    <scope>NUCLEOTIDE SEQUENCE [LARGE SCALE GENOMIC DNA]</scope>
</reference>
<dbReference type="GO" id="GO:0004061">
    <property type="term" value="F:arylformamidase activity"/>
    <property type="evidence" value="ECO:0007669"/>
    <property type="project" value="InterPro"/>
</dbReference>
<dbReference type="GO" id="GO:0019441">
    <property type="term" value="P:L-tryptophan catabolic process to kynurenine"/>
    <property type="evidence" value="ECO:0007669"/>
    <property type="project" value="InterPro"/>
</dbReference>
<organism evidence="2 3">
    <name type="scientific">Lactuca virosa</name>
    <dbReference type="NCBI Taxonomy" id="75947"/>
    <lineage>
        <taxon>Eukaryota</taxon>
        <taxon>Viridiplantae</taxon>
        <taxon>Streptophyta</taxon>
        <taxon>Embryophyta</taxon>
        <taxon>Tracheophyta</taxon>
        <taxon>Spermatophyta</taxon>
        <taxon>Magnoliopsida</taxon>
        <taxon>eudicotyledons</taxon>
        <taxon>Gunneridae</taxon>
        <taxon>Pentapetalae</taxon>
        <taxon>asterids</taxon>
        <taxon>campanulids</taxon>
        <taxon>Asterales</taxon>
        <taxon>Asteraceae</taxon>
        <taxon>Cichorioideae</taxon>
        <taxon>Cichorieae</taxon>
        <taxon>Lactucinae</taxon>
        <taxon>Lactuca</taxon>
    </lineage>
</organism>
<dbReference type="InterPro" id="IPR007325">
    <property type="entry name" value="KFase/CYL"/>
</dbReference>
<accession>A0AAU9MHH9</accession>
<proteinExistence type="predicted"/>
<dbReference type="AlphaFoldDB" id="A0AAU9MHH9"/>